<keyword evidence="1" id="KW-1003">Cell membrane</keyword>
<dbReference type="InterPro" id="IPR006059">
    <property type="entry name" value="SBP"/>
</dbReference>
<feature type="chain" id="PRO_5017463769" evidence="6">
    <location>
        <begin position="22"/>
        <end position="434"/>
    </location>
</feature>
<evidence type="ECO:0000256" key="1">
    <source>
        <dbReference type="ARBA" id="ARBA00022475"/>
    </source>
</evidence>
<evidence type="ECO:0000256" key="6">
    <source>
        <dbReference type="SAM" id="SignalP"/>
    </source>
</evidence>
<dbReference type="Gene3D" id="3.40.190.10">
    <property type="entry name" value="Periplasmic binding protein-like II"/>
    <property type="match status" value="2"/>
</dbReference>
<keyword evidence="8" id="KW-1185">Reference proteome</keyword>
<feature type="signal peptide" evidence="6">
    <location>
        <begin position="1"/>
        <end position="21"/>
    </location>
</feature>
<keyword evidence="4" id="KW-0564">Palmitate</keyword>
<sequence length="434" mass="48583">MKKVMGLFLGALMGVSLLSCGQGNSSPTEGEQSEEFVPSLDRNKECDIDIVGSYDNFEALEAEFDKFNDYYPNVRLSYRKLDDYNNTLATVLDSSDKPNIFFSYTWMMGNDKYSSVVSHMEELSNKNLKFNLDCIRKGLINQDSSGNVYMVPVFSRTYGMLVNNDLFKKEGITIPSTWDTLVSTSLSFKDKGYVSPIMGYSLTPSSCFMNTIAYPLFVAALEKNPSALALANDLNPSAGEYMRDSLKAVTDLVDKGCINLEECDKIEENYKKVLLRFFEGDVPMMVCTADTVSGTKKREAESEAFKASPFNYSFYPIPLTKDGGYFIDSPSVEFSVNKDCKNLDMTNEFMKFLISSKELNAMASIKRLVTPTKDMPLDSVYEPFGSIPKARIIFPEVIGIKDPLTVQLRIASYKVGRGEMTIDEAISNYGSFKD</sequence>
<reference evidence="7 8" key="1">
    <citation type="submission" date="2018-08" db="EMBL/GenBank/DDBJ databases">
        <title>Genomic Encyclopedia of Archaeal and Bacterial Type Strains, Phase II (KMG-II): from individual species to whole genera.</title>
        <authorList>
            <person name="Goeker M."/>
        </authorList>
    </citation>
    <scope>NUCLEOTIDE SEQUENCE [LARGE SCALE GENOMIC DNA]</scope>
    <source>
        <strain evidence="7 8">ATCC 27112</strain>
    </source>
</reference>
<keyword evidence="5" id="KW-0449">Lipoprotein</keyword>
<proteinExistence type="predicted"/>
<dbReference type="AlphaFoldDB" id="A0A397RUD5"/>
<keyword evidence="2 6" id="KW-0732">Signal</keyword>
<evidence type="ECO:0000256" key="5">
    <source>
        <dbReference type="ARBA" id="ARBA00023288"/>
    </source>
</evidence>
<dbReference type="FunCoup" id="A0A397RUD5">
    <property type="interactions" value="52"/>
</dbReference>
<evidence type="ECO:0000313" key="8">
    <source>
        <dbReference type="Proteomes" id="UP000266506"/>
    </source>
</evidence>
<dbReference type="RefSeq" id="WP_119016354.1">
    <property type="nucleotide sequence ID" value="NZ_QXEV01000012.1"/>
</dbReference>
<dbReference type="EMBL" id="QXEV01000012">
    <property type="protein sequence ID" value="RIA75735.1"/>
    <property type="molecule type" value="Genomic_DNA"/>
</dbReference>
<evidence type="ECO:0000256" key="3">
    <source>
        <dbReference type="ARBA" id="ARBA00023136"/>
    </source>
</evidence>
<comment type="caution">
    <text evidence="7">The sequence shown here is derived from an EMBL/GenBank/DDBJ whole genome shotgun (WGS) entry which is preliminary data.</text>
</comment>
<dbReference type="Pfam" id="PF01547">
    <property type="entry name" value="SBP_bac_1"/>
    <property type="match status" value="1"/>
</dbReference>
<keyword evidence="7" id="KW-0813">Transport</keyword>
<dbReference type="SUPFAM" id="SSF53850">
    <property type="entry name" value="Periplasmic binding protein-like II"/>
    <property type="match status" value="1"/>
</dbReference>
<organism evidence="7 8">
    <name type="scientific">Anaeroplasma bactoclasticum</name>
    <dbReference type="NCBI Taxonomy" id="2088"/>
    <lineage>
        <taxon>Bacteria</taxon>
        <taxon>Bacillati</taxon>
        <taxon>Mycoplasmatota</taxon>
        <taxon>Mollicutes</taxon>
        <taxon>Anaeroplasmatales</taxon>
        <taxon>Anaeroplasmataceae</taxon>
        <taxon>Anaeroplasma</taxon>
    </lineage>
</organism>
<dbReference type="OrthoDB" id="355435at2"/>
<keyword evidence="7" id="KW-0762">Sugar transport</keyword>
<accession>A0A397RUD5</accession>
<keyword evidence="3" id="KW-0472">Membrane</keyword>
<evidence type="ECO:0000256" key="4">
    <source>
        <dbReference type="ARBA" id="ARBA00023139"/>
    </source>
</evidence>
<dbReference type="Proteomes" id="UP000266506">
    <property type="component" value="Unassembled WGS sequence"/>
</dbReference>
<evidence type="ECO:0000256" key="2">
    <source>
        <dbReference type="ARBA" id="ARBA00022729"/>
    </source>
</evidence>
<evidence type="ECO:0000313" key="7">
    <source>
        <dbReference type="EMBL" id="RIA75735.1"/>
    </source>
</evidence>
<dbReference type="PANTHER" id="PTHR43649:SF33">
    <property type="entry name" value="POLYGALACTURONAN_RHAMNOGALACTURONAN-BINDING PROTEIN YTCQ"/>
    <property type="match status" value="1"/>
</dbReference>
<dbReference type="InParanoid" id="A0A397RUD5"/>
<dbReference type="InterPro" id="IPR050490">
    <property type="entry name" value="Bact_solute-bd_prot1"/>
</dbReference>
<protein>
    <submittedName>
        <fullName evidence="7">Multiple sugar transport system substrate-binding protein</fullName>
    </submittedName>
</protein>
<dbReference type="PROSITE" id="PS51257">
    <property type="entry name" value="PROKAR_LIPOPROTEIN"/>
    <property type="match status" value="1"/>
</dbReference>
<name>A0A397RUD5_9MOLU</name>
<gene>
    <name evidence="7" type="ORF">EI71_01221</name>
</gene>
<dbReference type="PANTHER" id="PTHR43649">
    <property type="entry name" value="ARABINOSE-BINDING PROTEIN-RELATED"/>
    <property type="match status" value="1"/>
</dbReference>